<reference evidence="2" key="1">
    <citation type="submission" date="2006-03" db="EMBL/GenBank/DDBJ databases">
        <title>Complete sequence of Rhodopseudomonas palustris BisB18.</title>
        <authorList>
            <consortium name="US DOE Joint Genome Institute"/>
            <person name="Copeland A."/>
            <person name="Lucas S."/>
            <person name="Lapidus A."/>
            <person name="Barry K."/>
            <person name="Detter J.C."/>
            <person name="Glavina del Rio T."/>
            <person name="Hammon N."/>
            <person name="Israni S."/>
            <person name="Dalin E."/>
            <person name="Tice H."/>
            <person name="Pitluck S."/>
            <person name="Chain P."/>
            <person name="Malfatti S."/>
            <person name="Shin M."/>
            <person name="Vergez L."/>
            <person name="Schmutz J."/>
            <person name="Larimer F."/>
            <person name="Land M."/>
            <person name="Hauser L."/>
            <person name="Pelletier D.A."/>
            <person name="Kyrpides N."/>
            <person name="Anderson I."/>
            <person name="Oda Y."/>
            <person name="Harwood C.S."/>
            <person name="Richardson P."/>
        </authorList>
    </citation>
    <scope>NUCLEOTIDE SEQUENCE [LARGE SCALE GENOMIC DNA]</scope>
    <source>
        <strain evidence="2">BisB18</strain>
    </source>
</reference>
<dbReference type="SUPFAM" id="SSF56281">
    <property type="entry name" value="Metallo-hydrolase/oxidoreductase"/>
    <property type="match status" value="1"/>
</dbReference>
<dbReference type="CDD" id="cd16279">
    <property type="entry name" value="metallo-hydrolase-like_MBL-fold"/>
    <property type="match status" value="1"/>
</dbReference>
<dbReference type="InterPro" id="IPR001279">
    <property type="entry name" value="Metallo-B-lactamas"/>
</dbReference>
<dbReference type="Gene3D" id="3.60.15.10">
    <property type="entry name" value="Ribonuclease Z/Hydroxyacylglutathione hydrolase-like"/>
    <property type="match status" value="1"/>
</dbReference>
<keyword evidence="2" id="KW-0378">Hydrolase</keyword>
<evidence type="ECO:0000259" key="1">
    <source>
        <dbReference type="SMART" id="SM00849"/>
    </source>
</evidence>
<dbReference type="STRING" id="316056.RPC_2707"/>
<dbReference type="InterPro" id="IPR036866">
    <property type="entry name" value="RibonucZ/Hydroxyglut_hydro"/>
</dbReference>
<dbReference type="EMBL" id="CP000301">
    <property type="protein sequence ID" value="ABD88256.1"/>
    <property type="molecule type" value="Genomic_DNA"/>
</dbReference>
<dbReference type="SMART" id="SM00849">
    <property type="entry name" value="Lactamase_B"/>
    <property type="match status" value="1"/>
</dbReference>
<dbReference type="PANTHER" id="PTHR42663:SF6">
    <property type="entry name" value="HYDROLASE C777.06C-RELATED"/>
    <property type="match status" value="1"/>
</dbReference>
<proteinExistence type="predicted"/>
<dbReference type="eggNOG" id="COG1235">
    <property type="taxonomic scope" value="Bacteria"/>
</dbReference>
<dbReference type="OrthoDB" id="9781189at2"/>
<name>Q214D0_RHOPB</name>
<dbReference type="Pfam" id="PF12706">
    <property type="entry name" value="Lactamase_B_2"/>
    <property type="match status" value="1"/>
</dbReference>
<accession>Q214D0</accession>
<dbReference type="AlphaFoldDB" id="Q214D0"/>
<dbReference type="RefSeq" id="WP_011473152.1">
    <property type="nucleotide sequence ID" value="NC_007925.1"/>
</dbReference>
<dbReference type="PANTHER" id="PTHR42663">
    <property type="entry name" value="HYDROLASE C777.06C-RELATED-RELATED"/>
    <property type="match status" value="1"/>
</dbReference>
<dbReference type="KEGG" id="rpc:RPC_2707"/>
<evidence type="ECO:0000313" key="2">
    <source>
        <dbReference type="EMBL" id="ABD88256.1"/>
    </source>
</evidence>
<organism evidence="2">
    <name type="scientific">Rhodopseudomonas palustris (strain BisB18)</name>
    <dbReference type="NCBI Taxonomy" id="316056"/>
    <lineage>
        <taxon>Bacteria</taxon>
        <taxon>Pseudomonadati</taxon>
        <taxon>Pseudomonadota</taxon>
        <taxon>Alphaproteobacteria</taxon>
        <taxon>Hyphomicrobiales</taxon>
        <taxon>Nitrobacteraceae</taxon>
        <taxon>Rhodopseudomonas</taxon>
    </lineage>
</organism>
<dbReference type="HOGENOM" id="CLU_044538_2_1_5"/>
<protein>
    <submittedName>
        <fullName evidence="2">Putative hydrolase</fullName>
    </submittedName>
</protein>
<sequence length="270" mass="29485">MTLTLTILGCGSSAGVPRPALGWGACDPTNPLNRRRRCSLMAELVSGQGTTRVVIDTSPDLREQLIDAAVDHIDAVFLTHEHADQTHGIDDLRSVVMAQRRRIPVYLNKVTAAHILLRFTYCFEQAPESNYPAILEAHDVEAGESRTIDGPGGALTLTAFLVQHGSIPALGYRIGNAAYTPDVNDIPEQSWPLLEGLDLWIIDGLRFKHHGSHFNVEAALSWIARFKPKRAVITNMSADVDYEVLRGQLPPHVVPAIDGMQLTLDAVATS</sequence>
<gene>
    <name evidence="2" type="ordered locus">RPC_2707</name>
</gene>
<dbReference type="GO" id="GO:0016787">
    <property type="term" value="F:hydrolase activity"/>
    <property type="evidence" value="ECO:0007669"/>
    <property type="project" value="UniProtKB-KW"/>
</dbReference>
<feature type="domain" description="Metallo-beta-lactamase" evidence="1">
    <location>
        <begin position="39"/>
        <end position="213"/>
    </location>
</feature>